<evidence type="ECO:0000259" key="2">
    <source>
        <dbReference type="Pfam" id="PF11977"/>
    </source>
</evidence>
<dbReference type="Proteomes" id="UP000520814">
    <property type="component" value="Unassembled WGS sequence"/>
</dbReference>
<comment type="caution">
    <text evidence="3">The sequence shown here is derived from an EMBL/GenBank/DDBJ whole genome shotgun (WGS) entry which is preliminary data.</text>
</comment>
<reference evidence="3 4" key="1">
    <citation type="submission" date="2020-08" db="EMBL/GenBank/DDBJ databases">
        <title>Genomic Encyclopedia of Type Strains, Phase IV (KMG-IV): sequencing the most valuable type-strain genomes for metagenomic binning, comparative biology and taxonomic classification.</title>
        <authorList>
            <person name="Goeker M."/>
        </authorList>
    </citation>
    <scope>NUCLEOTIDE SEQUENCE [LARGE SCALE GENOMIC DNA]</scope>
    <source>
        <strain evidence="3 4">DSM 23562</strain>
    </source>
</reference>
<gene>
    <name evidence="3" type="ORF">HNQ39_003954</name>
</gene>
<dbReference type="Pfam" id="PF11977">
    <property type="entry name" value="RNase_Zc3h12a"/>
    <property type="match status" value="1"/>
</dbReference>
<accession>A0A7W9STQ3</accession>
<evidence type="ECO:0000313" key="3">
    <source>
        <dbReference type="EMBL" id="MBB6052133.1"/>
    </source>
</evidence>
<dbReference type="InterPro" id="IPR021869">
    <property type="entry name" value="RNase_Zc3h12_NYN"/>
</dbReference>
<name>A0A7W9STQ3_ARMRO</name>
<organism evidence="3 4">
    <name type="scientific">Armatimonas rosea</name>
    <dbReference type="NCBI Taxonomy" id="685828"/>
    <lineage>
        <taxon>Bacteria</taxon>
        <taxon>Bacillati</taxon>
        <taxon>Armatimonadota</taxon>
        <taxon>Armatimonadia</taxon>
        <taxon>Armatimonadales</taxon>
        <taxon>Armatimonadaceae</taxon>
        <taxon>Armatimonas</taxon>
    </lineage>
</organism>
<evidence type="ECO:0000313" key="4">
    <source>
        <dbReference type="Proteomes" id="UP000520814"/>
    </source>
</evidence>
<protein>
    <recommendedName>
        <fullName evidence="2">RNase NYN domain-containing protein</fullName>
    </recommendedName>
</protein>
<keyword evidence="4" id="KW-1185">Reference proteome</keyword>
<feature type="region of interest" description="Disordered" evidence="1">
    <location>
        <begin position="59"/>
        <end position="100"/>
    </location>
</feature>
<evidence type="ECO:0000256" key="1">
    <source>
        <dbReference type="SAM" id="MobiDB-lite"/>
    </source>
</evidence>
<dbReference type="AlphaFoldDB" id="A0A7W9STQ3"/>
<dbReference type="Gene3D" id="3.40.50.11980">
    <property type="match status" value="1"/>
</dbReference>
<sequence>MTADEWREKLATLPTKEINRLLKSEPGLTAQISTGFRPGPETLKNPVVLRRLAEALPKNPKLAEALQSQEAPEPVEAKPKPLPPPTQAKAEPSVEPSEKLQTKLKEQRAALKAKEALLAEQALRLAQLEKERDAALTERDSERRAREAVEVRLERELRRKAPEPVAAVVVAPPTPPTPPPIVPPDDKAEWMPDALNRLLLRGHDASVLGLCRELLSDKDLPVAARAGVQGVYAMALGSLGATDAPEQFRVATEAYLSAGRVLDAAETLLRAFPRPKPSTAERALLQRLLALAERRGELEALGRSLARQRLTEPTGYRCLLTALETVGGRYPNLLPSPSVTKLSPDEPVALPTASKRAASVTARQLVKAIDEGEVVLITRVRAGLQELRGTNPPLADALHNAVGALSEPALTVLTAKRIRPIVVDASNVARHVADPMAAFMNAKKKPTGSAAQLLQVRDFLLRHGFFPVLLIADANLRHIVTEKARYDSLVERHIVRETLSGTSADELLLTEAHAHQAPLLTNDRLADWGKQAEGVERLGFTLHSGGVVLLPS</sequence>
<dbReference type="EMBL" id="JACHGW010000004">
    <property type="protein sequence ID" value="MBB6052133.1"/>
    <property type="molecule type" value="Genomic_DNA"/>
</dbReference>
<proteinExistence type="predicted"/>
<feature type="domain" description="RNase NYN" evidence="2">
    <location>
        <begin position="419"/>
        <end position="531"/>
    </location>
</feature>
<dbReference type="RefSeq" id="WP_184200590.1">
    <property type="nucleotide sequence ID" value="NZ_JACHGW010000004.1"/>
</dbReference>